<dbReference type="GO" id="GO:0032259">
    <property type="term" value="P:methylation"/>
    <property type="evidence" value="ECO:0007669"/>
    <property type="project" value="UniProtKB-KW"/>
</dbReference>
<evidence type="ECO:0000313" key="5">
    <source>
        <dbReference type="EMBL" id="AFM25071.1"/>
    </source>
</evidence>
<protein>
    <recommendedName>
        <fullName evidence="4">Methyltransferase domain-containing protein</fullName>
    </recommendedName>
</protein>
<evidence type="ECO:0000313" key="6">
    <source>
        <dbReference type="Proteomes" id="UP000006055"/>
    </source>
</evidence>
<keyword evidence="2" id="KW-0808">Transferase</keyword>
<dbReference type="STRING" id="706587.Desti_2387"/>
<dbReference type="GO" id="GO:0008168">
    <property type="term" value="F:methyltransferase activity"/>
    <property type="evidence" value="ECO:0007669"/>
    <property type="project" value="UniProtKB-KW"/>
</dbReference>
<dbReference type="KEGG" id="dti:Desti_2387"/>
<dbReference type="InterPro" id="IPR041698">
    <property type="entry name" value="Methyltransf_25"/>
</dbReference>
<accession>I4C680</accession>
<organism evidence="5 6">
    <name type="scientific">Desulfomonile tiedjei (strain ATCC 49306 / DSM 6799 / DCB-1)</name>
    <dbReference type="NCBI Taxonomy" id="706587"/>
    <lineage>
        <taxon>Bacteria</taxon>
        <taxon>Pseudomonadati</taxon>
        <taxon>Thermodesulfobacteriota</taxon>
        <taxon>Desulfomonilia</taxon>
        <taxon>Desulfomonilales</taxon>
        <taxon>Desulfomonilaceae</taxon>
        <taxon>Desulfomonile</taxon>
    </lineage>
</organism>
<dbReference type="PANTHER" id="PTHR43464">
    <property type="entry name" value="METHYLTRANSFERASE"/>
    <property type="match status" value="1"/>
</dbReference>
<dbReference type="PATRIC" id="fig|706587.4.peg.2744"/>
<dbReference type="PANTHER" id="PTHR43464:SF19">
    <property type="entry name" value="UBIQUINONE BIOSYNTHESIS O-METHYLTRANSFERASE, MITOCHONDRIAL"/>
    <property type="match status" value="1"/>
</dbReference>
<dbReference type="Gene3D" id="3.40.50.150">
    <property type="entry name" value="Vaccinia Virus protein VP39"/>
    <property type="match status" value="1"/>
</dbReference>
<feature type="domain" description="Methyltransferase" evidence="4">
    <location>
        <begin position="69"/>
        <end position="147"/>
    </location>
</feature>
<gene>
    <name evidence="5" type="ordered locus">Desti_2387</name>
</gene>
<dbReference type="RefSeq" id="WP_014810214.1">
    <property type="nucleotide sequence ID" value="NC_018025.1"/>
</dbReference>
<dbReference type="CDD" id="cd02440">
    <property type="entry name" value="AdoMet_MTases"/>
    <property type="match status" value="1"/>
</dbReference>
<dbReference type="NCBIfam" id="TIGR04290">
    <property type="entry name" value="meth_Rta_06860"/>
    <property type="match status" value="1"/>
</dbReference>
<evidence type="ECO:0000259" key="4">
    <source>
        <dbReference type="Pfam" id="PF13649"/>
    </source>
</evidence>
<dbReference type="SUPFAM" id="SSF53335">
    <property type="entry name" value="S-adenosyl-L-methionine-dependent methyltransferases"/>
    <property type="match status" value="1"/>
</dbReference>
<dbReference type="Proteomes" id="UP000006055">
    <property type="component" value="Chromosome"/>
</dbReference>
<name>I4C680_DESTA</name>
<proteinExistence type="predicted"/>
<sequence>MPTTLQTDLSEPRTPLEHEIAELGPWFHNIHLPDGTQTAPGHPLGDFPTYKWRVISPNLPEDMTGWTALDIGCNAGFYSLQLAARGADVTGIDINDHYLNQARWAAEQFALGSRIQFLHKQVYELAFTEDSYDLILFMGVFYHLRHPLLALDIVSEKFEKLLVFQTLTMPGEQVFVFEDDLTIDDRLLLLHPAWPKMAFIEKSLAGDPTNWWAPNHAAVLAMLRSCGLRPLKNPGHEIYFCRRDEQCKTDVNREELSIAAKSVAQLNSPSMKTK</sequence>
<keyword evidence="3" id="KW-0949">S-adenosyl-L-methionine</keyword>
<dbReference type="EMBL" id="CP003360">
    <property type="protein sequence ID" value="AFM25071.1"/>
    <property type="molecule type" value="Genomic_DNA"/>
</dbReference>
<evidence type="ECO:0000256" key="1">
    <source>
        <dbReference type="ARBA" id="ARBA00022603"/>
    </source>
</evidence>
<evidence type="ECO:0000256" key="2">
    <source>
        <dbReference type="ARBA" id="ARBA00022679"/>
    </source>
</evidence>
<dbReference type="InterPro" id="IPR027554">
    <property type="entry name" value="Meth_Rta_06860"/>
</dbReference>
<dbReference type="InterPro" id="IPR029063">
    <property type="entry name" value="SAM-dependent_MTases_sf"/>
</dbReference>
<dbReference type="Pfam" id="PF13649">
    <property type="entry name" value="Methyltransf_25"/>
    <property type="match status" value="1"/>
</dbReference>
<keyword evidence="6" id="KW-1185">Reference proteome</keyword>
<dbReference type="OrthoDB" id="9765084at2"/>
<evidence type="ECO:0000256" key="3">
    <source>
        <dbReference type="ARBA" id="ARBA00022691"/>
    </source>
</evidence>
<dbReference type="AlphaFoldDB" id="I4C680"/>
<reference evidence="6" key="1">
    <citation type="submission" date="2012-06" db="EMBL/GenBank/DDBJ databases">
        <title>Complete sequence of chromosome of Desulfomonile tiedjei DSM 6799.</title>
        <authorList>
            <person name="Lucas S."/>
            <person name="Copeland A."/>
            <person name="Lapidus A."/>
            <person name="Glavina del Rio T."/>
            <person name="Dalin E."/>
            <person name="Tice H."/>
            <person name="Bruce D."/>
            <person name="Goodwin L."/>
            <person name="Pitluck S."/>
            <person name="Peters L."/>
            <person name="Ovchinnikova G."/>
            <person name="Zeytun A."/>
            <person name="Lu M."/>
            <person name="Kyrpides N."/>
            <person name="Mavromatis K."/>
            <person name="Ivanova N."/>
            <person name="Brettin T."/>
            <person name="Detter J.C."/>
            <person name="Han C."/>
            <person name="Larimer F."/>
            <person name="Land M."/>
            <person name="Hauser L."/>
            <person name="Markowitz V."/>
            <person name="Cheng J.-F."/>
            <person name="Hugenholtz P."/>
            <person name="Woyke T."/>
            <person name="Wu D."/>
            <person name="Spring S."/>
            <person name="Schroeder M."/>
            <person name="Brambilla E."/>
            <person name="Klenk H.-P."/>
            <person name="Eisen J.A."/>
        </authorList>
    </citation>
    <scope>NUCLEOTIDE SEQUENCE [LARGE SCALE GENOMIC DNA]</scope>
    <source>
        <strain evidence="6">ATCC 49306 / DSM 6799 / DCB-1</strain>
    </source>
</reference>
<keyword evidence="1" id="KW-0489">Methyltransferase</keyword>
<dbReference type="HOGENOM" id="CLU_079326_0_0_7"/>
<dbReference type="eggNOG" id="COG2227">
    <property type="taxonomic scope" value="Bacteria"/>
</dbReference>